<dbReference type="Gene3D" id="1.10.1740.10">
    <property type="match status" value="1"/>
</dbReference>
<dbReference type="SUPFAM" id="SSF88659">
    <property type="entry name" value="Sigma3 and sigma4 domains of RNA polymerase sigma factors"/>
    <property type="match status" value="2"/>
</dbReference>
<keyword evidence="1" id="KW-0805">Transcription regulation</keyword>
<dbReference type="InterPro" id="IPR007630">
    <property type="entry name" value="RNA_pol_sigma70_r4"/>
</dbReference>
<dbReference type="InterPro" id="IPR000943">
    <property type="entry name" value="RNA_pol_sigma70"/>
</dbReference>
<dbReference type="PANTHER" id="PTHR30603:SF47">
    <property type="entry name" value="RNA POLYMERASE SIGMA FACTOR SIGD, CHLOROPLASTIC"/>
    <property type="match status" value="1"/>
</dbReference>
<dbReference type="EMBL" id="JACOOS010000005">
    <property type="protein sequence ID" value="MBC5677200.1"/>
    <property type="molecule type" value="Genomic_DNA"/>
</dbReference>
<keyword evidence="3" id="KW-0238">DNA-binding</keyword>
<dbReference type="Pfam" id="PF04545">
    <property type="entry name" value="Sigma70_r4"/>
    <property type="match status" value="1"/>
</dbReference>
<evidence type="ECO:0000313" key="8">
    <source>
        <dbReference type="Proteomes" id="UP000635828"/>
    </source>
</evidence>
<evidence type="ECO:0000256" key="2">
    <source>
        <dbReference type="ARBA" id="ARBA00023082"/>
    </source>
</evidence>
<dbReference type="InterPro" id="IPR007627">
    <property type="entry name" value="RNA_pol_sigma70_r2"/>
</dbReference>
<accession>A0ABR7FRE4</accession>
<gene>
    <name evidence="7" type="ORF">H8S22_06140</name>
</gene>
<proteinExistence type="predicted"/>
<dbReference type="InterPro" id="IPR050239">
    <property type="entry name" value="Sigma-70_RNA_pol_init_factors"/>
</dbReference>
<dbReference type="PANTHER" id="PTHR30603">
    <property type="entry name" value="RNA POLYMERASE SIGMA FACTOR RPO"/>
    <property type="match status" value="1"/>
</dbReference>
<evidence type="ECO:0000259" key="6">
    <source>
        <dbReference type="Pfam" id="PF04545"/>
    </source>
</evidence>
<dbReference type="SUPFAM" id="SSF88946">
    <property type="entry name" value="Sigma2 domain of RNA polymerase sigma factors"/>
    <property type="match status" value="1"/>
</dbReference>
<evidence type="ECO:0000256" key="3">
    <source>
        <dbReference type="ARBA" id="ARBA00023125"/>
    </source>
</evidence>
<dbReference type="Gene3D" id="1.20.140.160">
    <property type="match status" value="1"/>
</dbReference>
<sequence>MNYKVRTTKKQEEIAYMEKFHSGDETLKKEAIEYFVTKHTPFVGSLIKRKYPSFVEGHYHDLLNSGVIGIILALDRFDPEKGRFITFCTNYILHEIIEYVSQNIYQMSSHYANQIKKINRAIDLLELEGNSDPSIADICELTHLRYETVRQAIITKNALNTVYLDEVNEEIANTLAEPSTVCPEEYFEEVEKQDALEKALHSLDDISRYVVKNRFGLNKESQPLNLSEIARHLGVHIEEVRKLLNSAIVRLRNHKELKNTFPDYIGNIDFQMHNFEISLIPFSEGDEMFQTAFVDFENKEEYQEIAF</sequence>
<protein>
    <submittedName>
        <fullName evidence="7">Sigma-70 family RNA polymerase sigma factor</fullName>
    </submittedName>
</protein>
<evidence type="ECO:0000259" key="5">
    <source>
        <dbReference type="Pfam" id="PF04542"/>
    </source>
</evidence>
<keyword evidence="4" id="KW-0804">Transcription</keyword>
<dbReference type="NCBIfam" id="TIGR02937">
    <property type="entry name" value="sigma70-ECF"/>
    <property type="match status" value="1"/>
</dbReference>
<keyword evidence="2" id="KW-0731">Sigma factor</keyword>
<dbReference type="InterPro" id="IPR014284">
    <property type="entry name" value="RNA_pol_sigma-70_dom"/>
</dbReference>
<dbReference type="InterPro" id="IPR013325">
    <property type="entry name" value="RNA_pol_sigma_r2"/>
</dbReference>
<dbReference type="PRINTS" id="PR00046">
    <property type="entry name" value="SIGMA70FCT"/>
</dbReference>
<feature type="domain" description="RNA polymerase sigma-70 region 2" evidence="5">
    <location>
        <begin position="36"/>
        <end position="102"/>
    </location>
</feature>
<evidence type="ECO:0000313" key="7">
    <source>
        <dbReference type="EMBL" id="MBC5677200.1"/>
    </source>
</evidence>
<comment type="caution">
    <text evidence="7">The sequence shown here is derived from an EMBL/GenBank/DDBJ whole genome shotgun (WGS) entry which is preliminary data.</text>
</comment>
<reference evidence="7 8" key="1">
    <citation type="submission" date="2020-08" db="EMBL/GenBank/DDBJ databases">
        <title>Genome public.</title>
        <authorList>
            <person name="Liu C."/>
            <person name="Sun Q."/>
        </authorList>
    </citation>
    <scope>NUCLEOTIDE SEQUENCE [LARGE SCALE GENOMIC DNA]</scope>
    <source>
        <strain evidence="7 8">NSJ-7</strain>
    </source>
</reference>
<dbReference type="InterPro" id="IPR013324">
    <property type="entry name" value="RNA_pol_sigma_r3/r4-like"/>
</dbReference>
<evidence type="ECO:0000256" key="1">
    <source>
        <dbReference type="ARBA" id="ARBA00023015"/>
    </source>
</evidence>
<evidence type="ECO:0000256" key="4">
    <source>
        <dbReference type="ARBA" id="ARBA00023163"/>
    </source>
</evidence>
<organism evidence="7 8">
    <name type="scientific">Anaerostipes hominis</name>
    <name type="common">ex Liu et al. 2021</name>
    <dbReference type="NCBI Taxonomy" id="2763018"/>
    <lineage>
        <taxon>Bacteria</taxon>
        <taxon>Bacillati</taxon>
        <taxon>Bacillota</taxon>
        <taxon>Clostridia</taxon>
        <taxon>Lachnospirales</taxon>
        <taxon>Lachnospiraceae</taxon>
        <taxon>Anaerostipes</taxon>
    </lineage>
</organism>
<keyword evidence="8" id="KW-1185">Reference proteome</keyword>
<name>A0ABR7FRE4_9FIRM</name>
<dbReference type="Proteomes" id="UP000635828">
    <property type="component" value="Unassembled WGS sequence"/>
</dbReference>
<feature type="domain" description="RNA polymerase sigma-70 region 4" evidence="6">
    <location>
        <begin position="199"/>
        <end position="253"/>
    </location>
</feature>
<dbReference type="RefSeq" id="WP_024727371.1">
    <property type="nucleotide sequence ID" value="NZ_JACOOS010000005.1"/>
</dbReference>
<dbReference type="Pfam" id="PF04542">
    <property type="entry name" value="Sigma70_r2"/>
    <property type="match status" value="1"/>
</dbReference>